<keyword evidence="6 8" id="KW-1133">Transmembrane helix</keyword>
<dbReference type="AlphaFoldDB" id="A0A5B0WZ69"/>
<keyword evidence="4" id="KW-0997">Cell inner membrane</keyword>
<reference evidence="9 10" key="1">
    <citation type="submission" date="2019-09" db="EMBL/GenBank/DDBJ databases">
        <title>Whole genome sequence of Photorhabdus heterorhabditis strain ETL (Enterobacteriales: Enterobacteriaceae) a bacterial symbiont of Heterorhabditis zealandica strain ETL (Rhabditida: Heterorhabditidae).</title>
        <authorList>
            <person name="Lulamba T.E."/>
            <person name="Serepa-Dlamini M.H."/>
        </authorList>
    </citation>
    <scope>NUCLEOTIDE SEQUENCE [LARGE SCALE GENOMIC DNA]</scope>
    <source>
        <strain evidence="9 10">ETL</strain>
    </source>
</reference>
<feature type="transmembrane region" description="Helical" evidence="8">
    <location>
        <begin position="12"/>
        <end position="36"/>
    </location>
</feature>
<dbReference type="InterPro" id="IPR018227">
    <property type="entry name" value="Amino_acid_transport_2"/>
</dbReference>
<name>A0A5B0WZ69_9GAMM</name>
<keyword evidence="7 8" id="KW-0472">Membrane</keyword>
<protein>
    <submittedName>
        <fullName evidence="9">Uncharacterized protein</fullName>
    </submittedName>
</protein>
<dbReference type="GO" id="GO:0003333">
    <property type="term" value="P:amino acid transmembrane transport"/>
    <property type="evidence" value="ECO:0007669"/>
    <property type="project" value="InterPro"/>
</dbReference>
<dbReference type="Pfam" id="PF03222">
    <property type="entry name" value="Trp_Tyr_perm"/>
    <property type="match status" value="1"/>
</dbReference>
<comment type="subcellular location">
    <subcellularLocation>
        <location evidence="1">Cell inner membrane</location>
        <topology evidence="1">Multi-pass membrane protein</topology>
    </subcellularLocation>
</comment>
<dbReference type="EMBL" id="VTUW01000011">
    <property type="protein sequence ID" value="KAA1192343.1"/>
    <property type="molecule type" value="Genomic_DNA"/>
</dbReference>
<evidence type="ECO:0000256" key="1">
    <source>
        <dbReference type="ARBA" id="ARBA00004429"/>
    </source>
</evidence>
<evidence type="ECO:0000256" key="2">
    <source>
        <dbReference type="ARBA" id="ARBA00022448"/>
    </source>
</evidence>
<evidence type="ECO:0000256" key="7">
    <source>
        <dbReference type="ARBA" id="ARBA00023136"/>
    </source>
</evidence>
<evidence type="ECO:0000313" key="10">
    <source>
        <dbReference type="Proteomes" id="UP000322184"/>
    </source>
</evidence>
<accession>A0A5B0WZ69</accession>
<organism evidence="9 10">
    <name type="scientific">Photorhabdus heterorhabditis</name>
    <dbReference type="NCBI Taxonomy" id="880156"/>
    <lineage>
        <taxon>Bacteria</taxon>
        <taxon>Pseudomonadati</taxon>
        <taxon>Pseudomonadota</taxon>
        <taxon>Gammaproteobacteria</taxon>
        <taxon>Enterobacterales</taxon>
        <taxon>Morganellaceae</taxon>
        <taxon>Photorhabdus</taxon>
    </lineage>
</organism>
<dbReference type="GO" id="GO:0005886">
    <property type="term" value="C:plasma membrane"/>
    <property type="evidence" value="ECO:0007669"/>
    <property type="project" value="UniProtKB-SubCell"/>
</dbReference>
<evidence type="ECO:0000256" key="8">
    <source>
        <dbReference type="SAM" id="Phobius"/>
    </source>
</evidence>
<sequence length="43" mass="4839">MRKCRVDNRRALNLLLTLCFNFAIASSFPGVTLGVFDYLADCL</sequence>
<proteinExistence type="predicted"/>
<evidence type="ECO:0000256" key="4">
    <source>
        <dbReference type="ARBA" id="ARBA00022519"/>
    </source>
</evidence>
<evidence type="ECO:0000256" key="5">
    <source>
        <dbReference type="ARBA" id="ARBA00022692"/>
    </source>
</evidence>
<comment type="caution">
    <text evidence="9">The sequence shown here is derived from an EMBL/GenBank/DDBJ whole genome shotgun (WGS) entry which is preliminary data.</text>
</comment>
<keyword evidence="2" id="KW-0813">Transport</keyword>
<gene>
    <name evidence="9" type="ORF">F0L16_08225</name>
</gene>
<dbReference type="Proteomes" id="UP000322184">
    <property type="component" value="Unassembled WGS sequence"/>
</dbReference>
<keyword evidence="3" id="KW-1003">Cell membrane</keyword>
<keyword evidence="5 8" id="KW-0812">Transmembrane</keyword>
<evidence type="ECO:0000256" key="6">
    <source>
        <dbReference type="ARBA" id="ARBA00022989"/>
    </source>
</evidence>
<evidence type="ECO:0000313" key="9">
    <source>
        <dbReference type="EMBL" id="KAA1192343.1"/>
    </source>
</evidence>
<evidence type="ECO:0000256" key="3">
    <source>
        <dbReference type="ARBA" id="ARBA00022475"/>
    </source>
</evidence>